<dbReference type="EMBL" id="BMAO01039552">
    <property type="protein sequence ID" value="GFR32241.1"/>
    <property type="molecule type" value="Genomic_DNA"/>
</dbReference>
<feature type="compositionally biased region" description="Basic and acidic residues" evidence="1">
    <location>
        <begin position="24"/>
        <end position="36"/>
    </location>
</feature>
<evidence type="ECO:0000256" key="1">
    <source>
        <dbReference type="SAM" id="MobiDB-lite"/>
    </source>
</evidence>
<feature type="region of interest" description="Disordered" evidence="1">
    <location>
        <begin position="1"/>
        <end position="75"/>
    </location>
</feature>
<feature type="compositionally biased region" description="Polar residues" evidence="1">
    <location>
        <begin position="1"/>
        <end position="15"/>
    </location>
</feature>
<organism evidence="2 3">
    <name type="scientific">Trichonephila clavata</name>
    <name type="common">Joro spider</name>
    <name type="synonym">Nephila clavata</name>
    <dbReference type="NCBI Taxonomy" id="2740835"/>
    <lineage>
        <taxon>Eukaryota</taxon>
        <taxon>Metazoa</taxon>
        <taxon>Ecdysozoa</taxon>
        <taxon>Arthropoda</taxon>
        <taxon>Chelicerata</taxon>
        <taxon>Arachnida</taxon>
        <taxon>Araneae</taxon>
        <taxon>Araneomorphae</taxon>
        <taxon>Entelegynae</taxon>
        <taxon>Araneoidea</taxon>
        <taxon>Nephilidae</taxon>
        <taxon>Trichonephila</taxon>
    </lineage>
</organism>
<dbReference type="Proteomes" id="UP000887116">
    <property type="component" value="Unassembled WGS sequence"/>
</dbReference>
<evidence type="ECO:0000313" key="2">
    <source>
        <dbReference type="EMBL" id="GFR32241.1"/>
    </source>
</evidence>
<sequence length="75" mass="8603">MKNELNSNARKSTSVAAIGNFPRVEPKRQRAIRERVSFQTIPNSTKKNRDCAFSQSVRRTRQNRVPKPADDMEEG</sequence>
<dbReference type="AlphaFoldDB" id="A0A8X6K5J6"/>
<name>A0A8X6K5J6_TRICU</name>
<accession>A0A8X6K5J6</accession>
<proteinExistence type="predicted"/>
<comment type="caution">
    <text evidence="2">The sequence shown here is derived from an EMBL/GenBank/DDBJ whole genome shotgun (WGS) entry which is preliminary data.</text>
</comment>
<reference evidence="2" key="1">
    <citation type="submission" date="2020-07" db="EMBL/GenBank/DDBJ databases">
        <title>Multicomponent nature underlies the extraordinary mechanical properties of spider dragline silk.</title>
        <authorList>
            <person name="Kono N."/>
            <person name="Nakamura H."/>
            <person name="Mori M."/>
            <person name="Yoshida Y."/>
            <person name="Ohtoshi R."/>
            <person name="Malay A.D."/>
            <person name="Moran D.A.P."/>
            <person name="Tomita M."/>
            <person name="Numata K."/>
            <person name="Arakawa K."/>
        </authorList>
    </citation>
    <scope>NUCLEOTIDE SEQUENCE</scope>
</reference>
<evidence type="ECO:0000313" key="3">
    <source>
        <dbReference type="Proteomes" id="UP000887116"/>
    </source>
</evidence>
<keyword evidence="3" id="KW-1185">Reference proteome</keyword>
<protein>
    <submittedName>
        <fullName evidence="2">Uncharacterized protein</fullName>
    </submittedName>
</protein>
<gene>
    <name evidence="2" type="ORF">TNCT_89101</name>
</gene>